<name>A0A6B8W3Q1_9CORY</name>
<proteinExistence type="predicted"/>
<evidence type="ECO:0000313" key="2">
    <source>
        <dbReference type="EMBL" id="QGU06547.1"/>
    </source>
</evidence>
<reference evidence="2 3" key="1">
    <citation type="submission" date="2019-11" db="EMBL/GenBank/DDBJ databases">
        <title>Complete genome sequence of Corynebacterium kalinowskii 1959, a novel Corynebacterium species isolated from soil of a small paddock in Vilsendorf, Germany.</title>
        <authorList>
            <person name="Schaffert L."/>
            <person name="Ruwe M."/>
            <person name="Milse J."/>
            <person name="Hanuschka K."/>
            <person name="Ortseifen V."/>
            <person name="Droste J."/>
            <person name="Brandt D."/>
            <person name="Schlueter L."/>
            <person name="Kutter Y."/>
            <person name="Vinke S."/>
            <person name="Viehoefer P."/>
            <person name="Jacob L."/>
            <person name="Luebke N.-C."/>
            <person name="Schulte-Berndt E."/>
            <person name="Hain C."/>
            <person name="Linder M."/>
            <person name="Schmidt P."/>
            <person name="Wollenschlaeger L."/>
            <person name="Luttermann T."/>
            <person name="Thieme E."/>
            <person name="Hassa J."/>
            <person name="Haak M."/>
            <person name="Wittchen M."/>
            <person name="Mentz A."/>
            <person name="Persicke M."/>
            <person name="Busche T."/>
            <person name="Ruckert C."/>
        </authorList>
    </citation>
    <scope>NUCLEOTIDE SEQUENCE [LARGE SCALE GENOMIC DNA]</scope>
    <source>
        <strain evidence="2 3">2039</strain>
    </source>
</reference>
<dbReference type="Proteomes" id="UP000424462">
    <property type="component" value="Chromosome"/>
</dbReference>
<protein>
    <submittedName>
        <fullName evidence="2">Uncharacterized protein</fullName>
    </submittedName>
</protein>
<keyword evidence="3" id="KW-1185">Reference proteome</keyword>
<evidence type="ECO:0000256" key="1">
    <source>
        <dbReference type="SAM" id="Coils"/>
    </source>
</evidence>
<dbReference type="AlphaFoldDB" id="A0A6B8W3Q1"/>
<dbReference type="KEGG" id="cok:COCCU_02965"/>
<organism evidence="2 3">
    <name type="scientific">Corynebacterium occultum</name>
    <dbReference type="NCBI Taxonomy" id="2675219"/>
    <lineage>
        <taxon>Bacteria</taxon>
        <taxon>Bacillati</taxon>
        <taxon>Actinomycetota</taxon>
        <taxon>Actinomycetes</taxon>
        <taxon>Mycobacteriales</taxon>
        <taxon>Corynebacteriaceae</taxon>
        <taxon>Corynebacterium</taxon>
    </lineage>
</organism>
<sequence>MGDHTELRIDTGHARSLAADLAHSGQSFPTLLPPLIEGPGTHRFLAAATAALDTTLRRAEAARQQARELADSSFSSVWEIEDADVTFGAGLGRL</sequence>
<dbReference type="RefSeq" id="WP_156230138.1">
    <property type="nucleotide sequence ID" value="NZ_CP046455.1"/>
</dbReference>
<keyword evidence="1" id="KW-0175">Coiled coil</keyword>
<feature type="coiled-coil region" evidence="1">
    <location>
        <begin position="45"/>
        <end position="72"/>
    </location>
</feature>
<dbReference type="EMBL" id="CP046455">
    <property type="protein sequence ID" value="QGU06547.1"/>
    <property type="molecule type" value="Genomic_DNA"/>
</dbReference>
<gene>
    <name evidence="2" type="ORF">COCCU_02965</name>
</gene>
<evidence type="ECO:0000313" key="3">
    <source>
        <dbReference type="Proteomes" id="UP000424462"/>
    </source>
</evidence>
<accession>A0A6B8W3Q1</accession>